<feature type="compositionally biased region" description="Basic and acidic residues" evidence="1">
    <location>
        <begin position="45"/>
        <end position="58"/>
    </location>
</feature>
<evidence type="ECO:0000313" key="3">
    <source>
        <dbReference type="Proteomes" id="UP001501598"/>
    </source>
</evidence>
<organism evidence="2 3">
    <name type="scientific">Pseudonocardia xishanensis</name>
    <dbReference type="NCBI Taxonomy" id="630995"/>
    <lineage>
        <taxon>Bacteria</taxon>
        <taxon>Bacillati</taxon>
        <taxon>Actinomycetota</taxon>
        <taxon>Actinomycetes</taxon>
        <taxon>Pseudonocardiales</taxon>
        <taxon>Pseudonocardiaceae</taxon>
        <taxon>Pseudonocardia</taxon>
    </lineage>
</organism>
<comment type="caution">
    <text evidence="2">The sequence shown here is derived from an EMBL/GenBank/DDBJ whole genome shotgun (WGS) entry which is preliminary data.</text>
</comment>
<evidence type="ECO:0000256" key="1">
    <source>
        <dbReference type="SAM" id="MobiDB-lite"/>
    </source>
</evidence>
<keyword evidence="3" id="KW-1185">Reference proteome</keyword>
<accession>A0ABP8RSN1</accession>
<reference evidence="3" key="1">
    <citation type="journal article" date="2019" name="Int. J. Syst. Evol. Microbiol.">
        <title>The Global Catalogue of Microorganisms (GCM) 10K type strain sequencing project: providing services to taxonomists for standard genome sequencing and annotation.</title>
        <authorList>
            <consortium name="The Broad Institute Genomics Platform"/>
            <consortium name="The Broad Institute Genome Sequencing Center for Infectious Disease"/>
            <person name="Wu L."/>
            <person name="Ma J."/>
        </authorList>
    </citation>
    <scope>NUCLEOTIDE SEQUENCE [LARGE SCALE GENOMIC DNA]</scope>
    <source>
        <strain evidence="3">JCM 17906</strain>
    </source>
</reference>
<gene>
    <name evidence="2" type="ORF">GCM10023175_27480</name>
</gene>
<name>A0ABP8RSN1_9PSEU</name>
<proteinExistence type="predicted"/>
<sequence length="86" mass="9830">MPDRVGQQAPVEVGRVRGLRRHDGTLDGLGVLRVHRTRLSPIDAASHELPDRRADSTRPRHRGRSERDTLERVCENCRWVELVFGP</sequence>
<feature type="region of interest" description="Disordered" evidence="1">
    <location>
        <begin position="1"/>
        <end position="23"/>
    </location>
</feature>
<evidence type="ECO:0000313" key="2">
    <source>
        <dbReference type="EMBL" id="GAA4546103.1"/>
    </source>
</evidence>
<dbReference type="Proteomes" id="UP001501598">
    <property type="component" value="Unassembled WGS sequence"/>
</dbReference>
<dbReference type="EMBL" id="BAABGT010000032">
    <property type="protein sequence ID" value="GAA4546103.1"/>
    <property type="molecule type" value="Genomic_DNA"/>
</dbReference>
<protein>
    <submittedName>
        <fullName evidence="2">Uncharacterized protein</fullName>
    </submittedName>
</protein>
<feature type="region of interest" description="Disordered" evidence="1">
    <location>
        <begin position="40"/>
        <end position="67"/>
    </location>
</feature>